<keyword evidence="2" id="KW-1185">Reference proteome</keyword>
<dbReference type="InterPro" id="IPR025127">
    <property type="entry name" value="DUF4054"/>
</dbReference>
<comment type="caution">
    <text evidence="1">The sequence shown here is derived from an EMBL/GenBank/DDBJ whole genome shotgun (WGS) entry which is preliminary data.</text>
</comment>
<proteinExistence type="predicted"/>
<name>A0A158G132_9BURK</name>
<sequence>MDSTQFRTDFPEFADTTQYPDAMVNLWLTVGTSLVNACRWGDLTNIGIELVTAHHLAMAARDEQAATAGGIPGQVTGPTNSKSVDKVSVGYDSGAVSLTDAGFWNMTSYGIRFLGLARLMGAGGMQL</sequence>
<accession>A0A158G132</accession>
<dbReference type="Proteomes" id="UP000054717">
    <property type="component" value="Unassembled WGS sequence"/>
</dbReference>
<dbReference type="AlphaFoldDB" id="A0A158G132"/>
<dbReference type="STRING" id="326475.AWB66_01485"/>
<evidence type="ECO:0000313" key="1">
    <source>
        <dbReference type="EMBL" id="SAL25794.1"/>
    </source>
</evidence>
<evidence type="ECO:0000313" key="2">
    <source>
        <dbReference type="Proteomes" id="UP000054717"/>
    </source>
</evidence>
<organism evidence="1 2">
    <name type="scientific">Caballeronia telluris</name>
    <dbReference type="NCBI Taxonomy" id="326475"/>
    <lineage>
        <taxon>Bacteria</taxon>
        <taxon>Pseudomonadati</taxon>
        <taxon>Pseudomonadota</taxon>
        <taxon>Betaproteobacteria</taxon>
        <taxon>Burkholderiales</taxon>
        <taxon>Burkholderiaceae</taxon>
        <taxon>Caballeronia</taxon>
    </lineage>
</organism>
<dbReference type="Pfam" id="PF13262">
    <property type="entry name" value="DUF4054"/>
    <property type="match status" value="1"/>
</dbReference>
<dbReference type="RefSeq" id="WP_087629630.1">
    <property type="nucleotide sequence ID" value="NZ_FCNZ02000004.1"/>
</dbReference>
<gene>
    <name evidence="1" type="ORF">AWB66_01485</name>
</gene>
<dbReference type="EMBL" id="FCNZ02000004">
    <property type="protein sequence ID" value="SAL25794.1"/>
    <property type="molecule type" value="Genomic_DNA"/>
</dbReference>
<protein>
    <submittedName>
        <fullName evidence="1">Bacteriophage protein</fullName>
    </submittedName>
</protein>
<reference evidence="1" key="1">
    <citation type="submission" date="2016-01" db="EMBL/GenBank/DDBJ databases">
        <authorList>
            <person name="Peeters Charlotte."/>
        </authorList>
    </citation>
    <scope>NUCLEOTIDE SEQUENCE</scope>
    <source>
        <strain evidence="1">LMG 22936</strain>
    </source>
</reference>